<reference evidence="1 2" key="1">
    <citation type="journal article" date="2005" name="Nature">
        <title>The map-based sequence of the rice genome.</title>
        <authorList>
            <consortium name="International rice genome sequencing project (IRGSP)"/>
            <person name="Matsumoto T."/>
            <person name="Wu J."/>
            <person name="Kanamori H."/>
            <person name="Katayose Y."/>
            <person name="Fujisawa M."/>
            <person name="Namiki N."/>
            <person name="Mizuno H."/>
            <person name="Yamamoto K."/>
            <person name="Antonio B.A."/>
            <person name="Baba T."/>
            <person name="Sakata K."/>
            <person name="Nagamura Y."/>
            <person name="Aoki H."/>
            <person name="Arikawa K."/>
            <person name="Arita K."/>
            <person name="Bito T."/>
            <person name="Chiden Y."/>
            <person name="Fujitsuka N."/>
            <person name="Fukunaka R."/>
            <person name="Hamada M."/>
            <person name="Harada C."/>
            <person name="Hayashi A."/>
            <person name="Hijishita S."/>
            <person name="Honda M."/>
            <person name="Hosokawa S."/>
            <person name="Ichikawa Y."/>
            <person name="Idonuma A."/>
            <person name="Iijima M."/>
            <person name="Ikeda M."/>
            <person name="Ikeno M."/>
            <person name="Ito K."/>
            <person name="Ito S."/>
            <person name="Ito T."/>
            <person name="Ito Y."/>
            <person name="Ito Y."/>
            <person name="Iwabuchi A."/>
            <person name="Kamiya K."/>
            <person name="Karasawa W."/>
            <person name="Kurita K."/>
            <person name="Katagiri S."/>
            <person name="Kikuta A."/>
            <person name="Kobayashi H."/>
            <person name="Kobayashi N."/>
            <person name="Machita K."/>
            <person name="Maehara T."/>
            <person name="Masukawa M."/>
            <person name="Mizubayashi T."/>
            <person name="Mukai Y."/>
            <person name="Nagasaki H."/>
            <person name="Nagata Y."/>
            <person name="Naito S."/>
            <person name="Nakashima M."/>
            <person name="Nakama Y."/>
            <person name="Nakamichi Y."/>
            <person name="Nakamura M."/>
            <person name="Meguro A."/>
            <person name="Negishi M."/>
            <person name="Ohta I."/>
            <person name="Ohta T."/>
            <person name="Okamoto M."/>
            <person name="Ono N."/>
            <person name="Saji S."/>
            <person name="Sakaguchi M."/>
            <person name="Sakai K."/>
            <person name="Shibata M."/>
            <person name="Shimokawa T."/>
            <person name="Song J."/>
            <person name="Takazaki Y."/>
            <person name="Terasawa K."/>
            <person name="Tsugane M."/>
            <person name="Tsuji K."/>
            <person name="Ueda S."/>
            <person name="Waki K."/>
            <person name="Yamagata H."/>
            <person name="Yamamoto M."/>
            <person name="Yamamoto S."/>
            <person name="Yamane H."/>
            <person name="Yoshiki S."/>
            <person name="Yoshihara R."/>
            <person name="Yukawa K."/>
            <person name="Zhong H."/>
            <person name="Yano M."/>
            <person name="Yuan Q."/>
            <person name="Ouyang S."/>
            <person name="Liu J."/>
            <person name="Jones K.M."/>
            <person name="Gansberger K."/>
            <person name="Moffat K."/>
            <person name="Hill J."/>
            <person name="Bera J."/>
            <person name="Fadrosh D."/>
            <person name="Jin S."/>
            <person name="Johri S."/>
            <person name="Kim M."/>
            <person name="Overton L."/>
            <person name="Reardon M."/>
            <person name="Tsitrin T."/>
            <person name="Vuong H."/>
            <person name="Weaver B."/>
            <person name="Ciecko A."/>
            <person name="Tallon L."/>
            <person name="Jackson J."/>
            <person name="Pai G."/>
            <person name="Aken S.V."/>
            <person name="Utterback T."/>
            <person name="Reidmuller S."/>
            <person name="Feldblyum T."/>
            <person name="Hsiao J."/>
            <person name="Zismann V."/>
            <person name="Iobst S."/>
            <person name="de Vazeille A.R."/>
            <person name="Buell C.R."/>
            <person name="Ying K."/>
            <person name="Li Y."/>
            <person name="Lu T."/>
            <person name="Huang Y."/>
            <person name="Zhao Q."/>
            <person name="Feng Q."/>
            <person name="Zhang L."/>
            <person name="Zhu J."/>
            <person name="Weng Q."/>
            <person name="Mu J."/>
            <person name="Lu Y."/>
            <person name="Fan D."/>
            <person name="Liu Y."/>
            <person name="Guan J."/>
            <person name="Zhang Y."/>
            <person name="Yu S."/>
            <person name="Liu X."/>
            <person name="Zhang Y."/>
            <person name="Hong G."/>
            <person name="Han B."/>
            <person name="Choisne N."/>
            <person name="Demange N."/>
            <person name="Orjeda G."/>
            <person name="Samain S."/>
            <person name="Cattolico L."/>
            <person name="Pelletier E."/>
            <person name="Couloux A."/>
            <person name="Segurens B."/>
            <person name="Wincker P."/>
            <person name="D'Hont A."/>
            <person name="Scarpelli C."/>
            <person name="Weissenbach J."/>
            <person name="Salanoubat M."/>
            <person name="Quetier F."/>
            <person name="Yu Y."/>
            <person name="Kim H.R."/>
            <person name="Rambo T."/>
            <person name="Currie J."/>
            <person name="Collura K."/>
            <person name="Luo M."/>
            <person name="Yang T."/>
            <person name="Ammiraju J.S.S."/>
            <person name="Engler F."/>
            <person name="Soderlund C."/>
            <person name="Wing R.A."/>
            <person name="Palmer L.E."/>
            <person name="de la Bastide M."/>
            <person name="Spiegel L."/>
            <person name="Nascimento L."/>
            <person name="Zutavern T."/>
            <person name="O'Shaughnessy A."/>
            <person name="Dike S."/>
            <person name="Dedhia N."/>
            <person name="Preston R."/>
            <person name="Balija V."/>
            <person name="McCombie W.R."/>
            <person name="Chow T."/>
            <person name="Chen H."/>
            <person name="Chung M."/>
            <person name="Chen C."/>
            <person name="Shaw J."/>
            <person name="Wu H."/>
            <person name="Hsiao K."/>
            <person name="Chao Y."/>
            <person name="Chu M."/>
            <person name="Cheng C."/>
            <person name="Hour A."/>
            <person name="Lee P."/>
            <person name="Lin S."/>
            <person name="Lin Y."/>
            <person name="Liou J."/>
            <person name="Liu S."/>
            <person name="Hsing Y."/>
            <person name="Raghuvanshi S."/>
            <person name="Mohanty A."/>
            <person name="Bharti A.K."/>
            <person name="Gaur A."/>
            <person name="Gupta V."/>
            <person name="Kumar D."/>
            <person name="Ravi V."/>
            <person name="Vij S."/>
            <person name="Kapur A."/>
            <person name="Khurana P."/>
            <person name="Khurana P."/>
            <person name="Khurana J.P."/>
            <person name="Tyagi A.K."/>
            <person name="Gaikwad K."/>
            <person name="Singh A."/>
            <person name="Dalal V."/>
            <person name="Srivastava S."/>
            <person name="Dixit A."/>
            <person name="Pal A.K."/>
            <person name="Ghazi I.A."/>
            <person name="Yadav M."/>
            <person name="Pandit A."/>
            <person name="Bhargava A."/>
            <person name="Sureshbabu K."/>
            <person name="Batra K."/>
            <person name="Sharma T.R."/>
            <person name="Mohapatra T."/>
            <person name="Singh N.K."/>
            <person name="Messing J."/>
            <person name="Nelson A.B."/>
            <person name="Fuks G."/>
            <person name="Kavchok S."/>
            <person name="Keizer G."/>
            <person name="Linton E."/>
            <person name="Llaca V."/>
            <person name="Song R."/>
            <person name="Tanyolac B."/>
            <person name="Young S."/>
            <person name="Ho-Il K."/>
            <person name="Hahn J.H."/>
            <person name="Sangsakoo G."/>
            <person name="Vanavichit A."/>
            <person name="de Mattos Luiz.A.T."/>
            <person name="Zimmer P.D."/>
            <person name="Malone G."/>
            <person name="Dellagostin O."/>
            <person name="de Oliveira A.C."/>
            <person name="Bevan M."/>
            <person name="Bancroft I."/>
            <person name="Minx P."/>
            <person name="Cordum H."/>
            <person name="Wilson R."/>
            <person name="Cheng Z."/>
            <person name="Jin W."/>
            <person name="Jiang J."/>
            <person name="Leong S.A."/>
            <person name="Iwama H."/>
            <person name="Gojobori T."/>
            <person name="Itoh T."/>
            <person name="Niimura Y."/>
            <person name="Fujii Y."/>
            <person name="Habara T."/>
            <person name="Sakai H."/>
            <person name="Sato Y."/>
            <person name="Wilson G."/>
            <person name="Kumar K."/>
            <person name="McCouch S."/>
            <person name="Juretic N."/>
            <person name="Hoen D."/>
            <person name="Wright S."/>
            <person name="Bruskiewich R."/>
            <person name="Bureau T."/>
            <person name="Miyao A."/>
            <person name="Hirochika H."/>
            <person name="Nishikawa T."/>
            <person name="Kadowaki K."/>
            <person name="Sugiura M."/>
            <person name="Burr B."/>
            <person name="Sasaki T."/>
        </authorList>
    </citation>
    <scope>NUCLEOTIDE SEQUENCE [LARGE SCALE GENOMIC DNA]</scope>
    <source>
        <strain evidence="2">cv. Nipponbare</strain>
    </source>
</reference>
<protein>
    <submittedName>
        <fullName evidence="1">Os06g0602450 protein</fullName>
    </submittedName>
</protein>
<gene>
    <name evidence="1" type="ordered locus">Os06g0602450</name>
</gene>
<dbReference type="EMBL" id="AP008212">
    <property type="protein sequence ID" value="BAH93616.1"/>
    <property type="molecule type" value="Genomic_DNA"/>
</dbReference>
<organism evidence="1 2">
    <name type="scientific">Oryza sativa subsp. japonica</name>
    <name type="common">Rice</name>
    <dbReference type="NCBI Taxonomy" id="39947"/>
    <lineage>
        <taxon>Eukaryota</taxon>
        <taxon>Viridiplantae</taxon>
        <taxon>Streptophyta</taxon>
        <taxon>Embryophyta</taxon>
        <taxon>Tracheophyta</taxon>
        <taxon>Spermatophyta</taxon>
        <taxon>Magnoliopsida</taxon>
        <taxon>Liliopsida</taxon>
        <taxon>Poales</taxon>
        <taxon>Poaceae</taxon>
        <taxon>BOP clade</taxon>
        <taxon>Oryzoideae</taxon>
        <taxon>Oryzeae</taxon>
        <taxon>Oryzinae</taxon>
        <taxon>Oryza</taxon>
        <taxon>Oryza sativa</taxon>
    </lineage>
</organism>
<sequence length="82" mass="9466">MVNFTDHTQLMLEFFFTLAYVCQLFHGYCPLVFQDSLVHYTRCSPAKLFLKFSSSSLQLLVSVSAEMACYHFIAGFSWPYSC</sequence>
<name>C7J378_ORYSJ</name>
<dbReference type="KEGG" id="dosa:Os06g0602450"/>
<reference evidence="2" key="2">
    <citation type="journal article" date="2008" name="Nucleic Acids Res.">
        <title>The rice annotation project database (RAP-DB): 2008 update.</title>
        <authorList>
            <consortium name="The rice annotation project (RAP)"/>
        </authorList>
    </citation>
    <scope>GENOME REANNOTATION</scope>
    <source>
        <strain evidence="2">cv. Nipponbare</strain>
    </source>
</reference>
<dbReference type="Proteomes" id="UP000000763">
    <property type="component" value="Chromosome 6"/>
</dbReference>
<evidence type="ECO:0000313" key="2">
    <source>
        <dbReference type="Proteomes" id="UP000000763"/>
    </source>
</evidence>
<dbReference type="AlphaFoldDB" id="C7J378"/>
<evidence type="ECO:0000313" key="1">
    <source>
        <dbReference type="EMBL" id="BAH93616.1"/>
    </source>
</evidence>
<accession>C7J378</accession>
<proteinExistence type="predicted"/>